<accession>A0A1S8L2Q2</accession>
<proteinExistence type="predicted"/>
<dbReference type="RefSeq" id="WP_077832354.1">
    <property type="nucleotide sequence ID" value="NZ_CP096983.1"/>
</dbReference>
<organism evidence="1 2">
    <name type="scientific">Clostridium felsineum</name>
    <dbReference type="NCBI Taxonomy" id="36839"/>
    <lineage>
        <taxon>Bacteria</taxon>
        <taxon>Bacillati</taxon>
        <taxon>Bacillota</taxon>
        <taxon>Clostridia</taxon>
        <taxon>Eubacteriales</taxon>
        <taxon>Clostridiaceae</taxon>
        <taxon>Clostridium</taxon>
    </lineage>
</organism>
<sequence length="147" mass="17149">MKEILKKYNLPIVFVLTYIFGCILSMLIKNTSLELISLYSEMFFLVVVFIYGMIYNFFMYAKLNFGESLIYTICSAVIYFFSMVILLIFMIPIEGVINDAYDNFGFLLVYFGTSFTLAIFLVYIIPLVLSSIYKKVMHVAKNEDREK</sequence>
<name>A0A1S8L2Q2_9CLOT</name>
<dbReference type="STRING" id="84029.CROST_31080"/>
<protein>
    <submittedName>
        <fullName evidence="1">Uncharacterized protein</fullName>
    </submittedName>
</protein>
<dbReference type="AlphaFoldDB" id="A0A1S8L2Q2"/>
<evidence type="ECO:0000313" key="2">
    <source>
        <dbReference type="Proteomes" id="UP000190951"/>
    </source>
</evidence>
<keyword evidence="2" id="KW-1185">Reference proteome</keyword>
<dbReference type="EMBL" id="CP096983">
    <property type="protein sequence ID" value="URZ10384.1"/>
    <property type="molecule type" value="Genomic_DNA"/>
</dbReference>
<dbReference type="KEGG" id="crw:CROST_010920"/>
<evidence type="ECO:0000313" key="1">
    <source>
        <dbReference type="EMBL" id="URZ10384.1"/>
    </source>
</evidence>
<reference evidence="1 2" key="1">
    <citation type="submission" date="2022-04" db="EMBL/GenBank/DDBJ databases">
        <title>Genome sequence of C. roseum typestrain.</title>
        <authorList>
            <person name="Poehlein A."/>
            <person name="Schoch T."/>
            <person name="Duerre P."/>
            <person name="Daniel R."/>
        </authorList>
    </citation>
    <scope>NUCLEOTIDE SEQUENCE [LARGE SCALE GENOMIC DNA]</scope>
    <source>
        <strain evidence="1 2">DSM 7320</strain>
    </source>
</reference>
<dbReference type="Proteomes" id="UP000190951">
    <property type="component" value="Chromosome"/>
</dbReference>
<gene>
    <name evidence="1" type="ORF">CROST_010920</name>
</gene>